<feature type="compositionally biased region" description="Low complexity" evidence="2">
    <location>
        <begin position="222"/>
        <end position="232"/>
    </location>
</feature>
<feature type="signal peptide" evidence="4">
    <location>
        <begin position="1"/>
        <end position="21"/>
    </location>
</feature>
<sequence length="299" mass="32490">MKKILQYIAAFALMFNMICSASSNEINAAQREYEVVFKAGSKGSFDTSDLSGDYTVNKDKTSITFKVEAGEPFPEVPKVNAQEGYRNNEWNKELPVGSKVEEKQVYVAKYTKLVDAVEFTVKYVDTNGVEIATPRIYTTDMGAEEIVYPKTIEGYQPDALQKRMVVSRKDVEIQFVYTSTQEATQPPVQEQIVYVEGEPVYVNAGTGTDANNAGQQGGGTTGNQTTNQGGNQPATDIPNNDTPAGGDDNNTTDIEDNEIARGGADEESNTALYVAGGIGVVAIIGLITYLLKKKKDVTE</sequence>
<evidence type="ECO:0000256" key="3">
    <source>
        <dbReference type="SAM" id="Phobius"/>
    </source>
</evidence>
<evidence type="ECO:0000313" key="7">
    <source>
        <dbReference type="Proteomes" id="UP000464754"/>
    </source>
</evidence>
<keyword evidence="3" id="KW-0472">Membrane</keyword>
<protein>
    <recommendedName>
        <fullName evidence="5">MucBP domain-containing protein</fullName>
    </recommendedName>
</protein>
<feature type="transmembrane region" description="Helical" evidence="3">
    <location>
        <begin position="271"/>
        <end position="291"/>
    </location>
</feature>
<dbReference type="Pfam" id="PF06458">
    <property type="entry name" value="MucBP"/>
    <property type="match status" value="1"/>
</dbReference>
<keyword evidence="7" id="KW-1185">Reference proteome</keyword>
<feature type="domain" description="MucBP" evidence="5">
    <location>
        <begin position="120"/>
        <end position="178"/>
    </location>
</feature>
<dbReference type="InterPro" id="IPR009459">
    <property type="entry name" value="MucBP_dom"/>
</dbReference>
<keyword evidence="3" id="KW-1133">Transmembrane helix</keyword>
<evidence type="ECO:0000313" key="6">
    <source>
        <dbReference type="EMBL" id="BBK22426.1"/>
    </source>
</evidence>
<evidence type="ECO:0000256" key="1">
    <source>
        <dbReference type="ARBA" id="ARBA00022737"/>
    </source>
</evidence>
<feature type="region of interest" description="Disordered" evidence="2">
    <location>
        <begin position="204"/>
        <end position="255"/>
    </location>
</feature>
<evidence type="ECO:0000259" key="5">
    <source>
        <dbReference type="Pfam" id="PF06458"/>
    </source>
</evidence>
<accession>A0A6N4TGV3</accession>
<dbReference type="Proteomes" id="UP000464754">
    <property type="component" value="Chromosome"/>
</dbReference>
<organism evidence="6 7">
    <name type="scientific">Amedibacterium intestinale</name>
    <dbReference type="NCBI Taxonomy" id="2583452"/>
    <lineage>
        <taxon>Bacteria</taxon>
        <taxon>Bacillati</taxon>
        <taxon>Bacillota</taxon>
        <taxon>Erysipelotrichia</taxon>
        <taxon>Erysipelotrichales</taxon>
        <taxon>Erysipelotrichaceae</taxon>
        <taxon>Amedibacterium</taxon>
    </lineage>
</organism>
<dbReference type="KEGG" id="aarg:Aargi30884_13290"/>
<keyword evidence="1" id="KW-0677">Repeat</keyword>
<proteinExistence type="predicted"/>
<keyword evidence="3" id="KW-0812">Transmembrane</keyword>
<evidence type="ECO:0000256" key="4">
    <source>
        <dbReference type="SAM" id="SignalP"/>
    </source>
</evidence>
<dbReference type="RefSeq" id="WP_118277927.1">
    <property type="nucleotide sequence ID" value="NZ_AP019695.1"/>
</dbReference>
<evidence type="ECO:0000256" key="2">
    <source>
        <dbReference type="SAM" id="MobiDB-lite"/>
    </source>
</evidence>
<feature type="chain" id="PRO_5039680089" description="MucBP domain-containing protein" evidence="4">
    <location>
        <begin position="22"/>
        <end position="299"/>
    </location>
</feature>
<gene>
    <name evidence="6" type="ORF">Aargi30884_13290</name>
</gene>
<dbReference type="AlphaFoldDB" id="A0A6N4TGV3"/>
<keyword evidence="4" id="KW-0732">Signal</keyword>
<name>A0A6N4TGV3_9FIRM</name>
<feature type="compositionally biased region" description="Polar residues" evidence="2">
    <location>
        <begin position="233"/>
        <end position="242"/>
    </location>
</feature>
<dbReference type="EMBL" id="AP019695">
    <property type="protein sequence ID" value="BBK22426.1"/>
    <property type="molecule type" value="Genomic_DNA"/>
</dbReference>
<dbReference type="Gene3D" id="3.10.20.320">
    <property type="entry name" value="Putative peptidoglycan bound protein (lpxtg motif)"/>
    <property type="match status" value="1"/>
</dbReference>
<reference evidence="7" key="1">
    <citation type="submission" date="2019-05" db="EMBL/GenBank/DDBJ databases">
        <title>Complete genome sequencing of Absiella argi strain JCM 30884.</title>
        <authorList>
            <person name="Sakamoto M."/>
            <person name="Murakami T."/>
            <person name="Mori H."/>
        </authorList>
    </citation>
    <scope>NUCLEOTIDE SEQUENCE [LARGE SCALE GENOMIC DNA]</scope>
    <source>
        <strain evidence="7">JCM 30884</strain>
    </source>
</reference>